<name>A0A915KNM8_ROMCU</name>
<dbReference type="AlphaFoldDB" id="A0A915KNM8"/>
<protein>
    <submittedName>
        <fullName evidence="2">Uncharacterized protein</fullName>
    </submittedName>
</protein>
<dbReference type="WBParaSite" id="nRc.2.0.1.t40059-RA">
    <property type="protein sequence ID" value="nRc.2.0.1.t40059-RA"/>
    <property type="gene ID" value="nRc.2.0.1.g40059"/>
</dbReference>
<sequence>MSQLRKENSYQDDFCLKIIRLCGTKMQSEIELLDRSNSFNFCPECPETNESKQVLLIHFVCRHYVKYAEYRKQGLDVLRKEVPGFAGSQLEEILKPILNPQVEESPIVDL</sequence>
<keyword evidence="1" id="KW-1185">Reference proteome</keyword>
<accession>A0A915KNM8</accession>
<reference evidence="2" key="1">
    <citation type="submission" date="2022-11" db="UniProtKB">
        <authorList>
            <consortium name="WormBaseParasite"/>
        </authorList>
    </citation>
    <scope>IDENTIFICATION</scope>
</reference>
<evidence type="ECO:0000313" key="1">
    <source>
        <dbReference type="Proteomes" id="UP000887565"/>
    </source>
</evidence>
<dbReference type="Proteomes" id="UP000887565">
    <property type="component" value="Unplaced"/>
</dbReference>
<proteinExistence type="predicted"/>
<evidence type="ECO:0000313" key="2">
    <source>
        <dbReference type="WBParaSite" id="nRc.2.0.1.t40059-RA"/>
    </source>
</evidence>
<organism evidence="1 2">
    <name type="scientific">Romanomermis culicivorax</name>
    <name type="common">Nematode worm</name>
    <dbReference type="NCBI Taxonomy" id="13658"/>
    <lineage>
        <taxon>Eukaryota</taxon>
        <taxon>Metazoa</taxon>
        <taxon>Ecdysozoa</taxon>
        <taxon>Nematoda</taxon>
        <taxon>Enoplea</taxon>
        <taxon>Dorylaimia</taxon>
        <taxon>Mermithida</taxon>
        <taxon>Mermithoidea</taxon>
        <taxon>Mermithidae</taxon>
        <taxon>Romanomermis</taxon>
    </lineage>
</organism>